<dbReference type="Gene3D" id="3.40.50.1820">
    <property type="entry name" value="alpha/beta hydrolase"/>
    <property type="match status" value="1"/>
</dbReference>
<dbReference type="AlphaFoldDB" id="A6IU08"/>
<dbReference type="InterPro" id="IPR013094">
    <property type="entry name" value="AB_hydrolase_3"/>
</dbReference>
<feature type="domain" description="Alpha/beta hydrolase fold-3" evidence="1">
    <location>
        <begin position="7"/>
        <end position="65"/>
    </location>
</feature>
<evidence type="ECO:0000313" key="3">
    <source>
        <dbReference type="Proteomes" id="UP000234681"/>
    </source>
</evidence>
<dbReference type="Pfam" id="PF07859">
    <property type="entry name" value="Abhydrolase_3"/>
    <property type="match status" value="1"/>
</dbReference>
<gene>
    <name evidence="2" type="ORF">rCG_30884</name>
</gene>
<accession>A6IU08</accession>
<evidence type="ECO:0000259" key="1">
    <source>
        <dbReference type="Pfam" id="PF07859"/>
    </source>
</evidence>
<dbReference type="PANTHER" id="PTHR23025">
    <property type="entry name" value="TRIACYLGLYCEROL LIPASE"/>
    <property type="match status" value="1"/>
</dbReference>
<dbReference type="SUPFAM" id="SSF53474">
    <property type="entry name" value="alpha/beta-Hydrolases"/>
    <property type="match status" value="1"/>
</dbReference>
<sequence length="93" mass="10518">MDDMLKEVSPLLADDKTIAQLPETLLVSNEYDVLRDDSILYKKRLEDQGVPVTWCHLEDGFHGCIMLFDKKALSFPCSHKAMSSTVSFIKGIK</sequence>
<proteinExistence type="predicted"/>
<protein>
    <submittedName>
        <fullName evidence="2">RCG30884</fullName>
    </submittedName>
</protein>
<dbReference type="InterPro" id="IPR029058">
    <property type="entry name" value="AB_hydrolase_fold"/>
</dbReference>
<reference evidence="3" key="1">
    <citation type="submission" date="2005-09" db="EMBL/GenBank/DDBJ databases">
        <authorList>
            <person name="Mural R.J."/>
            <person name="Li P.W."/>
            <person name="Adams M.D."/>
            <person name="Amanatides P.G."/>
            <person name="Baden-Tillson H."/>
            <person name="Barnstead M."/>
            <person name="Chin S.H."/>
            <person name="Dew I."/>
            <person name="Evans C.A."/>
            <person name="Ferriera S."/>
            <person name="Flanigan M."/>
            <person name="Fosler C."/>
            <person name="Glodek A."/>
            <person name="Gu Z."/>
            <person name="Holt R.A."/>
            <person name="Jennings D."/>
            <person name="Kraft C.L."/>
            <person name="Lu F."/>
            <person name="Nguyen T."/>
            <person name="Nusskern D.R."/>
            <person name="Pfannkoch C.M."/>
            <person name="Sitter C."/>
            <person name="Sutton G.G."/>
            <person name="Venter J.C."/>
            <person name="Wang Z."/>
            <person name="Woodage T."/>
            <person name="Zheng X.H."/>
            <person name="Zhong F."/>
        </authorList>
    </citation>
    <scope>NUCLEOTIDE SEQUENCE [LARGE SCALE GENOMIC DNA]</scope>
    <source>
        <strain>BN</strain>
        <strain evidence="3">Sprague-Dawley</strain>
    </source>
</reference>
<organism evidence="2 3">
    <name type="scientific">Rattus norvegicus</name>
    <name type="common">Rat</name>
    <dbReference type="NCBI Taxonomy" id="10116"/>
    <lineage>
        <taxon>Eukaryota</taxon>
        <taxon>Metazoa</taxon>
        <taxon>Chordata</taxon>
        <taxon>Craniata</taxon>
        <taxon>Vertebrata</taxon>
        <taxon>Euteleostomi</taxon>
        <taxon>Mammalia</taxon>
        <taxon>Eutheria</taxon>
        <taxon>Euarchontoglires</taxon>
        <taxon>Glires</taxon>
        <taxon>Rodentia</taxon>
        <taxon>Myomorpha</taxon>
        <taxon>Muroidea</taxon>
        <taxon>Muridae</taxon>
        <taxon>Murinae</taxon>
        <taxon>Rattus</taxon>
    </lineage>
</organism>
<dbReference type="EMBL" id="CH473968">
    <property type="protein sequence ID" value="EDL81059.1"/>
    <property type="molecule type" value="Genomic_DNA"/>
</dbReference>
<dbReference type="GO" id="GO:0016787">
    <property type="term" value="F:hydrolase activity"/>
    <property type="evidence" value="ECO:0007669"/>
    <property type="project" value="InterPro"/>
</dbReference>
<dbReference type="PANTHER" id="PTHR23025:SF4">
    <property type="entry name" value="ALPHA_BETA HYDROLASE FOLD-3 DOMAIN-CONTAINING PROTEIN"/>
    <property type="match status" value="1"/>
</dbReference>
<evidence type="ECO:0000313" key="2">
    <source>
        <dbReference type="EMBL" id="EDL81059.1"/>
    </source>
</evidence>
<dbReference type="Proteomes" id="UP000234681">
    <property type="component" value="Chromosome 5"/>
</dbReference>
<name>A6IU08_RAT</name>
<feature type="non-terminal residue" evidence="2">
    <location>
        <position position="93"/>
    </location>
</feature>